<feature type="region of interest" description="Disordered" evidence="1">
    <location>
        <begin position="78"/>
        <end position="97"/>
    </location>
</feature>
<comment type="caution">
    <text evidence="2">The sequence shown here is derived from an EMBL/GenBank/DDBJ whole genome shotgun (WGS) entry which is preliminary data.</text>
</comment>
<dbReference type="EMBL" id="AVOT02075731">
    <property type="protein sequence ID" value="MBW0564372.1"/>
    <property type="molecule type" value="Genomic_DNA"/>
</dbReference>
<dbReference type="AlphaFoldDB" id="A0A9Q3JKZ6"/>
<proteinExistence type="predicted"/>
<gene>
    <name evidence="2" type="ORF">O181_104087</name>
</gene>
<name>A0A9Q3JKZ6_9BASI</name>
<evidence type="ECO:0000313" key="3">
    <source>
        <dbReference type="Proteomes" id="UP000765509"/>
    </source>
</evidence>
<organism evidence="2 3">
    <name type="scientific">Austropuccinia psidii MF-1</name>
    <dbReference type="NCBI Taxonomy" id="1389203"/>
    <lineage>
        <taxon>Eukaryota</taxon>
        <taxon>Fungi</taxon>
        <taxon>Dikarya</taxon>
        <taxon>Basidiomycota</taxon>
        <taxon>Pucciniomycotina</taxon>
        <taxon>Pucciniomycetes</taxon>
        <taxon>Pucciniales</taxon>
        <taxon>Sphaerophragmiaceae</taxon>
        <taxon>Austropuccinia</taxon>
    </lineage>
</organism>
<keyword evidence="3" id="KW-1185">Reference proteome</keyword>
<reference evidence="2" key="1">
    <citation type="submission" date="2021-03" db="EMBL/GenBank/DDBJ databases">
        <title>Draft genome sequence of rust myrtle Austropuccinia psidii MF-1, a brazilian biotype.</title>
        <authorList>
            <person name="Quecine M.C."/>
            <person name="Pachon D.M.R."/>
            <person name="Bonatelli M.L."/>
            <person name="Correr F.H."/>
            <person name="Franceschini L.M."/>
            <person name="Leite T.F."/>
            <person name="Margarido G.R.A."/>
            <person name="Almeida C.A."/>
            <person name="Ferrarezi J.A."/>
            <person name="Labate C.A."/>
        </authorList>
    </citation>
    <scope>NUCLEOTIDE SEQUENCE</scope>
    <source>
        <strain evidence="2">MF-1</strain>
    </source>
</reference>
<protein>
    <submittedName>
        <fullName evidence="2">Uncharacterized protein</fullName>
    </submittedName>
</protein>
<accession>A0A9Q3JKZ6</accession>
<dbReference type="Proteomes" id="UP000765509">
    <property type="component" value="Unassembled WGS sequence"/>
</dbReference>
<evidence type="ECO:0000256" key="1">
    <source>
        <dbReference type="SAM" id="MobiDB-lite"/>
    </source>
</evidence>
<evidence type="ECO:0000313" key="2">
    <source>
        <dbReference type="EMBL" id="MBW0564372.1"/>
    </source>
</evidence>
<sequence>MGRPKLMLYSLVIQQPDPLFKHYHPAIRRRISQPRHPCEDSFVVDNDESIPELEWTPAPQTGIQEQLWKIIPVPSSINLSTPPPRPPTNGHFTPPLERSDYPANEGWQWQEDIQAWANCHHVLTKPTESPAPSLPHKQTTPVPSRTKWLEDLFRGKKPKFHLISTFDSSELIVPPFVEPS</sequence>